<keyword evidence="6" id="KW-0732">Signal</keyword>
<protein>
    <submittedName>
        <fullName evidence="8">C-type cytochrome</fullName>
    </submittedName>
</protein>
<feature type="region of interest" description="Disordered" evidence="5">
    <location>
        <begin position="258"/>
        <end position="279"/>
    </location>
</feature>
<proteinExistence type="predicted"/>
<dbReference type="PANTHER" id="PTHR35008">
    <property type="entry name" value="BLL4482 PROTEIN-RELATED"/>
    <property type="match status" value="1"/>
</dbReference>
<dbReference type="Pfam" id="PF21342">
    <property type="entry name" value="SoxA-TsdA_cyt-c"/>
    <property type="match status" value="1"/>
</dbReference>
<sequence length="279" mass="29310">MTAYSTRRFRGPVLSALFMGLLLTAAAQPAAQPPAFKLPDEASIPSGPAGDAIKLGKTLITDTQKLLPAHVGNGLNCSNCHLAAGTTPGAAPYVGLWGVFPEFRARGGRINSLQERVNDCFERSMNGKALAFDSKEMNAILMYMRWLSNGVPTGTEVAGRGMGKVDTKLIPDAAHGKAIYAEKCAVCHAVDGAGTKNPAGGYVFPPVWGEASYNIGAGLARTYTAAGFIKHNMPLGQGGSLSDQDAIDVAEFMTHQPRPAFAGAKNDYASGNKPKDARN</sequence>
<dbReference type="PROSITE" id="PS51007">
    <property type="entry name" value="CYTC"/>
    <property type="match status" value="1"/>
</dbReference>
<evidence type="ECO:0000256" key="3">
    <source>
        <dbReference type="ARBA" id="ARBA00023004"/>
    </source>
</evidence>
<keyword evidence="3 4" id="KW-0408">Iron</keyword>
<evidence type="ECO:0000256" key="5">
    <source>
        <dbReference type="SAM" id="MobiDB-lite"/>
    </source>
</evidence>
<gene>
    <name evidence="8" type="ORF">PRZ03_11510</name>
</gene>
<dbReference type="Proteomes" id="UP001221189">
    <property type="component" value="Unassembled WGS sequence"/>
</dbReference>
<organism evidence="8 9">
    <name type="scientific">Roseateles albus</name>
    <dbReference type="NCBI Taxonomy" id="2987525"/>
    <lineage>
        <taxon>Bacteria</taxon>
        <taxon>Pseudomonadati</taxon>
        <taxon>Pseudomonadota</taxon>
        <taxon>Betaproteobacteria</taxon>
        <taxon>Burkholderiales</taxon>
        <taxon>Sphaerotilaceae</taxon>
        <taxon>Roseateles</taxon>
    </lineage>
</organism>
<comment type="caution">
    <text evidence="8">The sequence shown here is derived from an EMBL/GenBank/DDBJ whole genome shotgun (WGS) entry which is preliminary data.</text>
</comment>
<keyword evidence="2 4" id="KW-0479">Metal-binding</keyword>
<dbReference type="RefSeq" id="WP_273600421.1">
    <property type="nucleotide sequence ID" value="NZ_JAQQXT010000006.1"/>
</dbReference>
<dbReference type="EMBL" id="JAQQXT010000006">
    <property type="protein sequence ID" value="MDC8772199.1"/>
    <property type="molecule type" value="Genomic_DNA"/>
</dbReference>
<dbReference type="InterPro" id="IPR009056">
    <property type="entry name" value="Cyt_c-like_dom"/>
</dbReference>
<name>A0ABT5KFH4_9BURK</name>
<dbReference type="InterPro" id="IPR036909">
    <property type="entry name" value="Cyt_c-like_dom_sf"/>
</dbReference>
<feature type="signal peptide" evidence="6">
    <location>
        <begin position="1"/>
        <end position="27"/>
    </location>
</feature>
<keyword evidence="9" id="KW-1185">Reference proteome</keyword>
<evidence type="ECO:0000256" key="2">
    <source>
        <dbReference type="ARBA" id="ARBA00022723"/>
    </source>
</evidence>
<feature type="chain" id="PRO_5045682660" evidence="6">
    <location>
        <begin position="28"/>
        <end position="279"/>
    </location>
</feature>
<evidence type="ECO:0000313" key="9">
    <source>
        <dbReference type="Proteomes" id="UP001221189"/>
    </source>
</evidence>
<dbReference type="Gene3D" id="1.10.760.10">
    <property type="entry name" value="Cytochrome c-like domain"/>
    <property type="match status" value="2"/>
</dbReference>
<keyword evidence="1 4" id="KW-0349">Heme</keyword>
<dbReference type="Pfam" id="PF00034">
    <property type="entry name" value="Cytochrom_C"/>
    <property type="match status" value="1"/>
</dbReference>
<reference evidence="8 9" key="1">
    <citation type="submission" date="2022-10" db="EMBL/GenBank/DDBJ databases">
        <title>Paucibacter sp. hw1 Genome sequencing.</title>
        <authorList>
            <person name="Park S."/>
        </authorList>
    </citation>
    <scope>NUCLEOTIDE SEQUENCE [LARGE SCALE GENOMIC DNA]</scope>
    <source>
        <strain evidence="9">hw1</strain>
    </source>
</reference>
<evidence type="ECO:0000313" key="8">
    <source>
        <dbReference type="EMBL" id="MDC8772199.1"/>
    </source>
</evidence>
<evidence type="ECO:0000256" key="6">
    <source>
        <dbReference type="SAM" id="SignalP"/>
    </source>
</evidence>
<feature type="domain" description="Cytochrome c" evidence="7">
    <location>
        <begin position="171"/>
        <end position="257"/>
    </location>
</feature>
<evidence type="ECO:0000259" key="7">
    <source>
        <dbReference type="PROSITE" id="PS51007"/>
    </source>
</evidence>
<dbReference type="SUPFAM" id="SSF46626">
    <property type="entry name" value="Cytochrome c"/>
    <property type="match status" value="2"/>
</dbReference>
<accession>A0ABT5KFH4</accession>
<evidence type="ECO:0000256" key="1">
    <source>
        <dbReference type="ARBA" id="ARBA00022617"/>
    </source>
</evidence>
<dbReference type="PANTHER" id="PTHR35008:SF9">
    <property type="entry name" value="CYTOCHROME C DOMAIN-CONTAINING PROTEIN"/>
    <property type="match status" value="1"/>
</dbReference>
<evidence type="ECO:0000256" key="4">
    <source>
        <dbReference type="PROSITE-ProRule" id="PRU00433"/>
    </source>
</evidence>
<dbReference type="InterPro" id="IPR051459">
    <property type="entry name" value="Cytochrome_c-type_DH"/>
</dbReference>